<protein>
    <recommendedName>
        <fullName evidence="2">C2H2-type domain-containing protein</fullName>
    </recommendedName>
</protein>
<keyword evidence="4" id="KW-1185">Reference proteome</keyword>
<accession>A0A101MT99</accession>
<evidence type="ECO:0000256" key="1">
    <source>
        <dbReference type="SAM" id="MobiDB-lite"/>
    </source>
</evidence>
<dbReference type="Proteomes" id="UP000055045">
    <property type="component" value="Unassembled WGS sequence"/>
</dbReference>
<comment type="caution">
    <text evidence="3">The sequence shown here is derived from an EMBL/GenBank/DDBJ whole genome shotgun (WGS) entry which is preliminary data.</text>
</comment>
<dbReference type="InterPro" id="IPR013087">
    <property type="entry name" value="Znf_C2H2_type"/>
</dbReference>
<feature type="domain" description="C2H2-type" evidence="2">
    <location>
        <begin position="264"/>
        <end position="295"/>
    </location>
</feature>
<reference evidence="3 4" key="1">
    <citation type="submission" date="2015-10" db="EMBL/GenBank/DDBJ databases">
        <title>Genome sequencing of Penicillium freii.</title>
        <authorList>
            <person name="Nguyen H.D."/>
            <person name="Visagie C.M."/>
            <person name="Seifert K.A."/>
        </authorList>
    </citation>
    <scope>NUCLEOTIDE SEQUENCE [LARGE SCALE GENOMIC DNA]</scope>
    <source>
        <strain evidence="3 4">DAOM 242723</strain>
    </source>
</reference>
<feature type="region of interest" description="Disordered" evidence="1">
    <location>
        <begin position="504"/>
        <end position="601"/>
    </location>
</feature>
<sequence>MIENRVINVAQEELKIASLCLGYLALPGFEAVLAEPSVEDLLKIGYYAFIDYAACYWTSHLRAGLTHGVPEQSTDKIIGHIQRFIGSHHRPCDGVFQISAPTRNLLSCLQESDLGSCDGFENFLQAFVATELQVETYSESAASNNALDIPDVIARIRAILEDVACRKSCDDVDYKSFVFFYGEAIYKCSRMSCSYFHRGFISATEREAHVQKHNLPYTCFYPGCLRAALGFSSARELQRHISQSHEMAQIKGQMFPSKQKRPALQCGICQQSFNKPGLLRTHDCNKDNSTSRSLHRSENPLLLPEQQDPHNQVQNGLSTRQSLLAMEGQPGLQQQQEQPMIQPQQHSNLIRTDQVHKLPHLSDQQKADHTRMIHSLWNVLNTRDPQSNEHQLAHGKLSWLTQTLLKGVNNFQQDQPAQPTQSNNPPNLTQELEQNWISKAQLQLGVALQQQQDERVRLARLHQQYAPRQREGNMTQEEMQEFKNRQIEEPFREGNEWLNKFKGQQKTFQAQSQPGQRMSQLEGQMISASSTEQQRAAAASNVAAPQAAPSSQASAATNAMPRQAPTPEIHTIKPAIEASLVERSPGIGDYNVEIPSTPETL</sequence>
<dbReference type="AlphaFoldDB" id="A0A101MT99"/>
<evidence type="ECO:0000313" key="3">
    <source>
        <dbReference type="EMBL" id="KUM66280.1"/>
    </source>
</evidence>
<evidence type="ECO:0000259" key="2">
    <source>
        <dbReference type="SMART" id="SM00355"/>
    </source>
</evidence>
<organism evidence="3 4">
    <name type="scientific">Penicillium freii</name>
    <dbReference type="NCBI Taxonomy" id="48697"/>
    <lineage>
        <taxon>Eukaryota</taxon>
        <taxon>Fungi</taxon>
        <taxon>Dikarya</taxon>
        <taxon>Ascomycota</taxon>
        <taxon>Pezizomycotina</taxon>
        <taxon>Eurotiomycetes</taxon>
        <taxon>Eurotiomycetidae</taxon>
        <taxon>Eurotiales</taxon>
        <taxon>Aspergillaceae</taxon>
        <taxon>Penicillium</taxon>
    </lineage>
</organism>
<name>A0A101MT99_PENFR</name>
<proteinExistence type="predicted"/>
<gene>
    <name evidence="3" type="ORF">ACN42_g775</name>
</gene>
<feature type="compositionally biased region" description="Low complexity" evidence="1">
    <location>
        <begin position="536"/>
        <end position="559"/>
    </location>
</feature>
<dbReference type="SMART" id="SM00355">
    <property type="entry name" value="ZnF_C2H2"/>
    <property type="match status" value="3"/>
</dbReference>
<feature type="region of interest" description="Disordered" evidence="1">
    <location>
        <begin position="280"/>
        <end position="315"/>
    </location>
</feature>
<feature type="compositionally biased region" description="Polar residues" evidence="1">
    <location>
        <begin position="504"/>
        <end position="534"/>
    </location>
</feature>
<feature type="domain" description="C2H2-type" evidence="2">
    <location>
        <begin position="217"/>
        <end position="245"/>
    </location>
</feature>
<feature type="domain" description="C2H2-type" evidence="2">
    <location>
        <begin position="186"/>
        <end position="213"/>
    </location>
</feature>
<evidence type="ECO:0000313" key="4">
    <source>
        <dbReference type="Proteomes" id="UP000055045"/>
    </source>
</evidence>
<dbReference type="STRING" id="48697.A0A101MT99"/>
<dbReference type="EMBL" id="LLXE01000011">
    <property type="protein sequence ID" value="KUM66280.1"/>
    <property type="molecule type" value="Genomic_DNA"/>
</dbReference>